<organism evidence="1 2">
    <name type="scientific">Streptococcus dysgalactiae subsp. dysgalactiae</name>
    <dbReference type="NCBI Taxonomy" id="99822"/>
    <lineage>
        <taxon>Bacteria</taxon>
        <taxon>Bacillati</taxon>
        <taxon>Bacillota</taxon>
        <taxon>Bacilli</taxon>
        <taxon>Lactobacillales</taxon>
        <taxon>Streptococcaceae</taxon>
        <taxon>Streptococcus</taxon>
    </lineage>
</organism>
<evidence type="ECO:0000313" key="2">
    <source>
        <dbReference type="Proteomes" id="UP000254797"/>
    </source>
</evidence>
<protein>
    <submittedName>
        <fullName evidence="1">Phage protein</fullName>
    </submittedName>
</protein>
<proteinExistence type="predicted"/>
<name>A0A380JWA5_STRDY</name>
<dbReference type="AlphaFoldDB" id="A0A380JWA5"/>
<gene>
    <name evidence="1" type="ORF">NCTC4670_00729</name>
</gene>
<sequence length="98" mass="11761">MNINDKSIKTINRIYTYGDRLEMCENMQSYVAERDALIKDLLRLKKTIDRDRVSGRLYRVQNNISELILRVTDVWRGNEQVIAEQCFLKVLEEMRDEY</sequence>
<dbReference type="Proteomes" id="UP000254797">
    <property type="component" value="Unassembled WGS sequence"/>
</dbReference>
<accession>A0A380JWA5</accession>
<reference evidence="1 2" key="1">
    <citation type="submission" date="2018-06" db="EMBL/GenBank/DDBJ databases">
        <authorList>
            <consortium name="Pathogen Informatics"/>
            <person name="Doyle S."/>
        </authorList>
    </citation>
    <scope>NUCLEOTIDE SEQUENCE [LARGE SCALE GENOMIC DNA]</scope>
    <source>
        <strain evidence="1 2">NCTC4670</strain>
    </source>
</reference>
<evidence type="ECO:0000313" key="1">
    <source>
        <dbReference type="EMBL" id="SUN48857.1"/>
    </source>
</evidence>
<dbReference type="EMBL" id="UHFG01000004">
    <property type="protein sequence ID" value="SUN48857.1"/>
    <property type="molecule type" value="Genomic_DNA"/>
</dbReference>